<evidence type="ECO:0000259" key="6">
    <source>
        <dbReference type="Pfam" id="PF04542"/>
    </source>
</evidence>
<organism evidence="8 9">
    <name type="scientific">Cytobacillus dafuensis</name>
    <name type="common">Bacillus dafuensis</name>
    <dbReference type="NCBI Taxonomy" id="1742359"/>
    <lineage>
        <taxon>Bacteria</taxon>
        <taxon>Bacillati</taxon>
        <taxon>Bacillota</taxon>
        <taxon>Bacilli</taxon>
        <taxon>Bacillales</taxon>
        <taxon>Bacillaceae</taxon>
        <taxon>Cytobacillus</taxon>
    </lineage>
</organism>
<dbReference type="Proteomes" id="UP000321555">
    <property type="component" value="Chromosome"/>
</dbReference>
<dbReference type="Gene3D" id="1.10.10.10">
    <property type="entry name" value="Winged helix-like DNA-binding domain superfamily/Winged helix DNA-binding domain"/>
    <property type="match status" value="1"/>
</dbReference>
<gene>
    <name evidence="8" type="ORF">FSZ17_18940</name>
</gene>
<accession>A0A5B8Z880</accession>
<dbReference type="InterPro" id="IPR039425">
    <property type="entry name" value="RNA_pol_sigma-70-like"/>
</dbReference>
<protein>
    <submittedName>
        <fullName evidence="8">Sigma-70 family RNA polymerase sigma factor</fullName>
    </submittedName>
</protein>
<keyword evidence="9" id="KW-1185">Reference proteome</keyword>
<dbReference type="InterPro" id="IPR013325">
    <property type="entry name" value="RNA_pol_sigma_r2"/>
</dbReference>
<dbReference type="SUPFAM" id="SSF88946">
    <property type="entry name" value="Sigma2 domain of RNA polymerase sigma factors"/>
    <property type="match status" value="1"/>
</dbReference>
<evidence type="ECO:0000313" key="9">
    <source>
        <dbReference type="Proteomes" id="UP000321555"/>
    </source>
</evidence>
<feature type="domain" description="RNA polymerase sigma-70 region 2" evidence="6">
    <location>
        <begin position="22"/>
        <end position="83"/>
    </location>
</feature>
<dbReference type="KEGG" id="bda:FSZ17_18940"/>
<proteinExistence type="inferred from homology"/>
<dbReference type="SUPFAM" id="SSF88659">
    <property type="entry name" value="Sigma3 and sigma4 domains of RNA polymerase sigma factors"/>
    <property type="match status" value="1"/>
</dbReference>
<reference evidence="9" key="1">
    <citation type="submission" date="2019-08" db="EMBL/GenBank/DDBJ databases">
        <authorList>
            <person name="Zheng X."/>
        </authorList>
    </citation>
    <scope>NUCLEOTIDE SEQUENCE [LARGE SCALE GENOMIC DNA]</scope>
    <source>
        <strain evidence="9">FJAT-25496</strain>
    </source>
</reference>
<dbReference type="NCBIfam" id="TIGR02937">
    <property type="entry name" value="sigma70-ECF"/>
    <property type="match status" value="1"/>
</dbReference>
<evidence type="ECO:0000256" key="5">
    <source>
        <dbReference type="ARBA" id="ARBA00023163"/>
    </source>
</evidence>
<dbReference type="EMBL" id="CP042593">
    <property type="protein sequence ID" value="QED49160.1"/>
    <property type="molecule type" value="Genomic_DNA"/>
</dbReference>
<dbReference type="Gene3D" id="1.10.1740.10">
    <property type="match status" value="1"/>
</dbReference>
<dbReference type="PANTHER" id="PTHR43133:SF8">
    <property type="entry name" value="RNA POLYMERASE SIGMA FACTOR HI_1459-RELATED"/>
    <property type="match status" value="1"/>
</dbReference>
<sequence>MFSKLSKGSKQSEESNENVFIELYPGLQRYCRFLSKNKWDGEDIAQETILKAIQHYQSNNKINAALLNKIAYHHWIDTVRKRKYETIEESPALSTFEDKSLIETVEKLTQQFTPKQAVIFTLKEAFHYKTSEIAELIGISETAVKSNLYRAKKRLIQDDSFDVGPFWSEEERVLLTELFYESLRTQDPSRLLKMLPVISSLARKAQAIQLDMRTTKSPFTPSTTFSMAA</sequence>
<evidence type="ECO:0000256" key="4">
    <source>
        <dbReference type="ARBA" id="ARBA00023125"/>
    </source>
</evidence>
<dbReference type="InterPro" id="IPR007627">
    <property type="entry name" value="RNA_pol_sigma70_r2"/>
</dbReference>
<dbReference type="Pfam" id="PF08281">
    <property type="entry name" value="Sigma70_r4_2"/>
    <property type="match status" value="1"/>
</dbReference>
<keyword evidence="4" id="KW-0238">DNA-binding</keyword>
<dbReference type="InterPro" id="IPR013324">
    <property type="entry name" value="RNA_pol_sigma_r3/r4-like"/>
</dbReference>
<name>A0A5B8Z880_CYTDA</name>
<dbReference type="OrthoDB" id="2381154at2"/>
<dbReference type="InterPro" id="IPR014284">
    <property type="entry name" value="RNA_pol_sigma-70_dom"/>
</dbReference>
<dbReference type="GO" id="GO:0016987">
    <property type="term" value="F:sigma factor activity"/>
    <property type="evidence" value="ECO:0007669"/>
    <property type="project" value="UniProtKB-KW"/>
</dbReference>
<keyword evidence="3" id="KW-0731">Sigma factor</keyword>
<feature type="domain" description="RNA polymerase sigma factor 70 region 4 type 2" evidence="7">
    <location>
        <begin position="105"/>
        <end position="155"/>
    </location>
</feature>
<evidence type="ECO:0000313" key="8">
    <source>
        <dbReference type="EMBL" id="QED49160.1"/>
    </source>
</evidence>
<dbReference type="STRING" id="1742359.GCA_001439625_03313"/>
<evidence type="ECO:0000256" key="2">
    <source>
        <dbReference type="ARBA" id="ARBA00023015"/>
    </source>
</evidence>
<keyword evidence="5" id="KW-0804">Transcription</keyword>
<comment type="similarity">
    <text evidence="1">Belongs to the sigma-70 factor family. ECF subfamily.</text>
</comment>
<dbReference type="PANTHER" id="PTHR43133">
    <property type="entry name" value="RNA POLYMERASE ECF-TYPE SIGMA FACTO"/>
    <property type="match status" value="1"/>
</dbReference>
<dbReference type="AlphaFoldDB" id="A0A5B8Z880"/>
<keyword evidence="2" id="KW-0805">Transcription regulation</keyword>
<evidence type="ECO:0000256" key="1">
    <source>
        <dbReference type="ARBA" id="ARBA00010641"/>
    </source>
</evidence>
<dbReference type="GO" id="GO:0006352">
    <property type="term" value="P:DNA-templated transcription initiation"/>
    <property type="evidence" value="ECO:0007669"/>
    <property type="project" value="InterPro"/>
</dbReference>
<dbReference type="InterPro" id="IPR036388">
    <property type="entry name" value="WH-like_DNA-bd_sf"/>
</dbReference>
<dbReference type="GO" id="GO:0003677">
    <property type="term" value="F:DNA binding"/>
    <property type="evidence" value="ECO:0007669"/>
    <property type="project" value="UniProtKB-KW"/>
</dbReference>
<dbReference type="RefSeq" id="WP_082625288.1">
    <property type="nucleotide sequence ID" value="NZ_CP042593.1"/>
</dbReference>
<evidence type="ECO:0000259" key="7">
    <source>
        <dbReference type="Pfam" id="PF08281"/>
    </source>
</evidence>
<evidence type="ECO:0000256" key="3">
    <source>
        <dbReference type="ARBA" id="ARBA00023082"/>
    </source>
</evidence>
<dbReference type="Pfam" id="PF04542">
    <property type="entry name" value="Sigma70_r2"/>
    <property type="match status" value="1"/>
</dbReference>
<dbReference type="InterPro" id="IPR013249">
    <property type="entry name" value="RNA_pol_sigma70_r4_t2"/>
</dbReference>